<organism evidence="1 2">
    <name type="scientific">Zostera marina</name>
    <name type="common">Eelgrass</name>
    <dbReference type="NCBI Taxonomy" id="29655"/>
    <lineage>
        <taxon>Eukaryota</taxon>
        <taxon>Viridiplantae</taxon>
        <taxon>Streptophyta</taxon>
        <taxon>Embryophyta</taxon>
        <taxon>Tracheophyta</taxon>
        <taxon>Spermatophyta</taxon>
        <taxon>Magnoliopsida</taxon>
        <taxon>Liliopsida</taxon>
        <taxon>Zosteraceae</taxon>
        <taxon>Zostera</taxon>
    </lineage>
</organism>
<dbReference type="SUPFAM" id="SSF117281">
    <property type="entry name" value="Kelch motif"/>
    <property type="match status" value="1"/>
</dbReference>
<dbReference type="OrthoDB" id="16654at2759"/>
<dbReference type="Gene3D" id="2.120.10.80">
    <property type="entry name" value="Kelch-type beta propeller"/>
    <property type="match status" value="1"/>
</dbReference>
<comment type="caution">
    <text evidence="1">The sequence shown here is derived from an EMBL/GenBank/DDBJ whole genome shotgun (WGS) entry which is preliminary data.</text>
</comment>
<dbReference type="Pfam" id="PF07646">
    <property type="entry name" value="Kelch_2"/>
    <property type="match status" value="1"/>
</dbReference>
<protein>
    <submittedName>
        <fullName evidence="1">Uncharacterized protein</fullName>
    </submittedName>
</protein>
<evidence type="ECO:0000313" key="2">
    <source>
        <dbReference type="Proteomes" id="UP000036987"/>
    </source>
</evidence>
<dbReference type="AlphaFoldDB" id="A0A0K9P7T9"/>
<accession>A0A0K9P7T9</accession>
<dbReference type="PANTHER" id="PTHR46063:SF1">
    <property type="entry name" value="KELCH DOMAIN-CONTAINING PROTEIN 4"/>
    <property type="match status" value="1"/>
</dbReference>
<name>A0A0K9P7T9_ZOSMR</name>
<proteinExistence type="predicted"/>
<gene>
    <name evidence="1" type="ORF">ZOSMA_33G01160</name>
</gene>
<dbReference type="Proteomes" id="UP000036987">
    <property type="component" value="Unassembled WGS sequence"/>
</dbReference>
<dbReference type="InterPro" id="IPR011498">
    <property type="entry name" value="Kelch_2"/>
</dbReference>
<dbReference type="PANTHER" id="PTHR46063">
    <property type="entry name" value="KELCH DOMAIN-CONTAINING PROTEIN"/>
    <property type="match status" value="1"/>
</dbReference>
<dbReference type="STRING" id="29655.A0A0K9P7T9"/>
<evidence type="ECO:0000313" key="1">
    <source>
        <dbReference type="EMBL" id="KMZ65083.1"/>
    </source>
</evidence>
<dbReference type="InterPro" id="IPR015915">
    <property type="entry name" value="Kelch-typ_b-propeller"/>
</dbReference>
<reference evidence="2" key="1">
    <citation type="journal article" date="2016" name="Nature">
        <title>The genome of the seagrass Zostera marina reveals angiosperm adaptation to the sea.</title>
        <authorList>
            <person name="Olsen J.L."/>
            <person name="Rouze P."/>
            <person name="Verhelst B."/>
            <person name="Lin Y.-C."/>
            <person name="Bayer T."/>
            <person name="Collen J."/>
            <person name="Dattolo E."/>
            <person name="De Paoli E."/>
            <person name="Dittami S."/>
            <person name="Maumus F."/>
            <person name="Michel G."/>
            <person name="Kersting A."/>
            <person name="Lauritano C."/>
            <person name="Lohaus R."/>
            <person name="Toepel M."/>
            <person name="Tonon T."/>
            <person name="Vanneste K."/>
            <person name="Amirebrahimi M."/>
            <person name="Brakel J."/>
            <person name="Bostroem C."/>
            <person name="Chovatia M."/>
            <person name="Grimwood J."/>
            <person name="Jenkins J.W."/>
            <person name="Jueterbock A."/>
            <person name="Mraz A."/>
            <person name="Stam W.T."/>
            <person name="Tice H."/>
            <person name="Bornberg-Bauer E."/>
            <person name="Green P.J."/>
            <person name="Pearson G.A."/>
            <person name="Procaccini G."/>
            <person name="Duarte C.M."/>
            <person name="Schmutz J."/>
            <person name="Reusch T.B.H."/>
            <person name="Van de Peer Y."/>
        </authorList>
    </citation>
    <scope>NUCLEOTIDE SEQUENCE [LARGE SCALE GENOMIC DNA]</scope>
    <source>
        <strain evidence="2">cv. Finnish</strain>
    </source>
</reference>
<dbReference type="EMBL" id="LFYR01001077">
    <property type="protein sequence ID" value="KMZ65083.1"/>
    <property type="molecule type" value="Genomic_DNA"/>
</dbReference>
<keyword evidence="2" id="KW-1185">Reference proteome</keyword>
<dbReference type="InterPro" id="IPR052588">
    <property type="entry name" value="Kelch_domain_protein"/>
</dbReference>
<sequence>MWPTPRSAFQHSVFQDEILLYGGYSKVVSSATNSSEKGIVHSDMWSLDPRTWEWSKVMFCSAYF</sequence>